<reference evidence="2 3" key="1">
    <citation type="journal article" date="2016" name="Front. Microbiol.">
        <title>Single-Cell (Meta-)Genomics of a Dimorphic Candidatus Thiomargarita nelsonii Reveals Genomic Plasticity.</title>
        <authorList>
            <person name="Flood B.E."/>
            <person name="Fliss P."/>
            <person name="Jones D.S."/>
            <person name="Dick G.J."/>
            <person name="Jain S."/>
            <person name="Kaster A.K."/>
            <person name="Winkel M."/>
            <person name="Mussmann M."/>
            <person name="Bailey J."/>
        </authorList>
    </citation>
    <scope>NUCLEOTIDE SEQUENCE [LARGE SCALE GENOMIC DNA]</scope>
    <source>
        <strain evidence="2">Hydrate Ridge</strain>
    </source>
</reference>
<comment type="caution">
    <text evidence="2">The sequence shown here is derived from an EMBL/GenBank/DDBJ whole genome shotgun (WGS) entry which is preliminary data.</text>
</comment>
<evidence type="ECO:0000313" key="2">
    <source>
        <dbReference type="EMBL" id="TGO03271.1"/>
    </source>
</evidence>
<dbReference type="Proteomes" id="UP000030428">
    <property type="component" value="Unassembled WGS sequence"/>
</dbReference>
<organism evidence="2 3">
    <name type="scientific">Candidatus Thiomargarita nelsonii</name>
    <dbReference type="NCBI Taxonomy" id="1003181"/>
    <lineage>
        <taxon>Bacteria</taxon>
        <taxon>Pseudomonadati</taxon>
        <taxon>Pseudomonadota</taxon>
        <taxon>Gammaproteobacteria</taxon>
        <taxon>Thiotrichales</taxon>
        <taxon>Thiotrichaceae</taxon>
        <taxon>Thiomargarita</taxon>
    </lineage>
</organism>
<feature type="region of interest" description="Disordered" evidence="1">
    <location>
        <begin position="52"/>
        <end position="84"/>
    </location>
</feature>
<accession>A0A4E0R571</accession>
<evidence type="ECO:0000313" key="3">
    <source>
        <dbReference type="Proteomes" id="UP000030428"/>
    </source>
</evidence>
<feature type="region of interest" description="Disordered" evidence="1">
    <location>
        <begin position="1"/>
        <end position="22"/>
    </location>
</feature>
<dbReference type="AlphaFoldDB" id="A0A4E0R571"/>
<protein>
    <submittedName>
        <fullName evidence="2">Uncharacterized protein</fullName>
    </submittedName>
</protein>
<keyword evidence="3" id="KW-1185">Reference proteome</keyword>
<proteinExistence type="predicted"/>
<feature type="compositionally biased region" description="Basic residues" evidence="1">
    <location>
        <begin position="54"/>
        <end position="75"/>
    </location>
</feature>
<name>A0A4E0R571_9GAMM</name>
<dbReference type="EMBL" id="JSZA02000029">
    <property type="protein sequence ID" value="TGO03271.1"/>
    <property type="molecule type" value="Genomic_DNA"/>
</dbReference>
<evidence type="ECO:0000256" key="1">
    <source>
        <dbReference type="SAM" id="MobiDB-lite"/>
    </source>
</evidence>
<gene>
    <name evidence="2" type="ORF">PN36_09550</name>
</gene>
<sequence>MQDAGASRQAFPRRAWEREQKLPRFARARSTSKYILKPKSVVLMPETFRPPVVLKKKSKKTKNKKTKNKKQKTKRVKEINNKGL</sequence>